<proteinExistence type="predicted"/>
<protein>
    <submittedName>
        <fullName evidence="1">Uncharacterized protein</fullName>
    </submittedName>
</protein>
<reference evidence="1" key="1">
    <citation type="submission" date="2022-07" db="EMBL/GenBank/DDBJ databases">
        <authorList>
            <person name="Trinca V."/>
            <person name="Uliana J.V.C."/>
            <person name="Torres T.T."/>
            <person name="Ward R.J."/>
            <person name="Monesi N."/>
        </authorList>
    </citation>
    <scope>NUCLEOTIDE SEQUENCE</scope>
    <source>
        <strain evidence="1">HSMRA1968</strain>
        <tissue evidence="1">Whole embryos</tissue>
    </source>
</reference>
<feature type="non-terminal residue" evidence="1">
    <location>
        <position position="1"/>
    </location>
</feature>
<evidence type="ECO:0000313" key="1">
    <source>
        <dbReference type="EMBL" id="KAJ6638228.1"/>
    </source>
</evidence>
<comment type="caution">
    <text evidence="1">The sequence shown here is derived from an EMBL/GenBank/DDBJ whole genome shotgun (WGS) entry which is preliminary data.</text>
</comment>
<sequence>CVLPLPGHDVALQDKRAGYEVHNVNVIHLNLVFDQVERLPFKFTKAHDAGIINQSCKDYLWSNE</sequence>
<dbReference type="EMBL" id="WJQU01000003">
    <property type="protein sequence ID" value="KAJ6638228.1"/>
    <property type="molecule type" value="Genomic_DNA"/>
</dbReference>
<gene>
    <name evidence="1" type="ORF">Bhyg_10961</name>
</gene>
<keyword evidence="2" id="KW-1185">Reference proteome</keyword>
<organism evidence="1 2">
    <name type="scientific">Pseudolycoriella hygida</name>
    <dbReference type="NCBI Taxonomy" id="35572"/>
    <lineage>
        <taxon>Eukaryota</taxon>
        <taxon>Metazoa</taxon>
        <taxon>Ecdysozoa</taxon>
        <taxon>Arthropoda</taxon>
        <taxon>Hexapoda</taxon>
        <taxon>Insecta</taxon>
        <taxon>Pterygota</taxon>
        <taxon>Neoptera</taxon>
        <taxon>Endopterygota</taxon>
        <taxon>Diptera</taxon>
        <taxon>Nematocera</taxon>
        <taxon>Sciaroidea</taxon>
        <taxon>Sciaridae</taxon>
        <taxon>Pseudolycoriella</taxon>
    </lineage>
</organism>
<dbReference type="AlphaFoldDB" id="A0A9Q0MUI3"/>
<evidence type="ECO:0000313" key="2">
    <source>
        <dbReference type="Proteomes" id="UP001151699"/>
    </source>
</evidence>
<dbReference type="Proteomes" id="UP001151699">
    <property type="component" value="Chromosome X"/>
</dbReference>
<name>A0A9Q0MUI3_9DIPT</name>
<accession>A0A9Q0MUI3</accession>